<feature type="signal peptide" evidence="15">
    <location>
        <begin position="1"/>
        <end position="20"/>
    </location>
</feature>
<dbReference type="Pfam" id="PF22461">
    <property type="entry name" value="SLBB_2"/>
    <property type="match status" value="2"/>
</dbReference>
<dbReference type="PANTHER" id="PTHR33619:SF3">
    <property type="entry name" value="POLYSACCHARIDE EXPORT PROTEIN GFCE-RELATED"/>
    <property type="match status" value="1"/>
</dbReference>
<evidence type="ECO:0000313" key="18">
    <source>
        <dbReference type="EMBL" id="MDO3658229.1"/>
    </source>
</evidence>
<comment type="subcellular location">
    <subcellularLocation>
        <location evidence="1">Cell outer membrane</location>
        <topology evidence="1">Multi-pass membrane protein</topology>
    </subcellularLocation>
</comment>
<evidence type="ECO:0000313" key="19">
    <source>
        <dbReference type="Proteomes" id="UP001168902"/>
    </source>
</evidence>
<evidence type="ECO:0000256" key="7">
    <source>
        <dbReference type="ARBA" id="ARBA00022729"/>
    </source>
</evidence>
<keyword evidence="19" id="KW-1185">Reference proteome</keyword>
<dbReference type="Proteomes" id="UP001168902">
    <property type="component" value="Unassembled WGS sequence"/>
</dbReference>
<name>A0ABT8UYU7_9GAMM</name>
<keyword evidence="13" id="KW-0998">Cell outer membrane</keyword>
<keyword evidence="6" id="KW-0812">Transmembrane</keyword>
<dbReference type="InterPro" id="IPR049712">
    <property type="entry name" value="Poly_export"/>
</dbReference>
<organism evidence="18 19">
    <name type="scientific">Acinetobacter genomosp. 15BJ</name>
    <dbReference type="NCBI Taxonomy" id="106651"/>
    <lineage>
        <taxon>Bacteria</taxon>
        <taxon>Pseudomonadati</taxon>
        <taxon>Pseudomonadota</taxon>
        <taxon>Gammaproteobacteria</taxon>
        <taxon>Moraxellales</taxon>
        <taxon>Moraxellaceae</taxon>
        <taxon>Acinetobacter</taxon>
    </lineage>
</organism>
<keyword evidence="9" id="KW-0406">Ion transport</keyword>
<comment type="similarity">
    <text evidence="2">Belongs to the BexD/CtrA/VexA family.</text>
</comment>
<reference evidence="18 19" key="1">
    <citation type="submission" date="2023-07" db="EMBL/GenBank/DDBJ databases">
        <title>A novel proteolytic Acinetobacter species.</title>
        <authorList>
            <person name="Nemec A."/>
            <person name="Radolfova-Krizova L."/>
        </authorList>
    </citation>
    <scope>NUCLEOTIDE SEQUENCE [LARGE SCALE GENOMIC DNA]</scope>
    <source>
        <strain evidence="18 19">NIPH 1865</strain>
    </source>
</reference>
<dbReference type="EMBL" id="JAUMJH010000034">
    <property type="protein sequence ID" value="MDO3658229.1"/>
    <property type="molecule type" value="Genomic_DNA"/>
</dbReference>
<gene>
    <name evidence="18" type="ORF">Q3V53_13675</name>
</gene>
<evidence type="ECO:0000256" key="2">
    <source>
        <dbReference type="ARBA" id="ARBA00009450"/>
    </source>
</evidence>
<keyword evidence="11" id="KW-0472">Membrane</keyword>
<evidence type="ECO:0000256" key="3">
    <source>
        <dbReference type="ARBA" id="ARBA00022448"/>
    </source>
</evidence>
<evidence type="ECO:0000256" key="1">
    <source>
        <dbReference type="ARBA" id="ARBA00004571"/>
    </source>
</evidence>
<evidence type="ECO:0000259" key="17">
    <source>
        <dbReference type="Pfam" id="PF22461"/>
    </source>
</evidence>
<keyword evidence="3" id="KW-0813">Transport</keyword>
<dbReference type="Gene3D" id="3.10.560.10">
    <property type="entry name" value="Outer membrane lipoprotein wza domain like"/>
    <property type="match status" value="2"/>
</dbReference>
<sequence>MKYQSTLLFLAISVSFTGCAVTSGLQTYDLPEQGTFKTEQGADVSVVQLTQDNLAKLNSEIIRPNHNISALFNSSHYQYRLSPYDVLSIQLWAYPEITPPTQDKGAVSTGYPIDIDGNIQLPLIGQVHIADKTVPEATRFLRSQFAKYLKTPDVIVRVLSYEGRRFYVNGQVQKSGQYTLDDQPISIYSALSRAGGINPQTGDNTNIQLIRNGQTYSLNTINLEKQGYSLHKLLVQPNDTIFVNTKQDQKLYVMGESNKNEAISLRDEGMTLSDVLGESQGVNPYSASAARIYVMRTDLQNKQSTIYQLNLSNIGNLALSNQFQMKKNDIVYIDATGLTRWQRVIGQIVPFASAIYSFQLLGNN</sequence>
<comment type="caution">
    <text evidence="18">The sequence shown here is derived from an EMBL/GenBank/DDBJ whole genome shotgun (WGS) entry which is preliminary data.</text>
</comment>
<keyword evidence="12" id="KW-0564">Palmitate</keyword>
<evidence type="ECO:0000256" key="9">
    <source>
        <dbReference type="ARBA" id="ARBA00023065"/>
    </source>
</evidence>
<dbReference type="Gene3D" id="3.30.1950.10">
    <property type="entry name" value="wza like domain"/>
    <property type="match status" value="1"/>
</dbReference>
<dbReference type="Pfam" id="PF02563">
    <property type="entry name" value="Poly_export"/>
    <property type="match status" value="1"/>
</dbReference>
<dbReference type="RefSeq" id="WP_302897613.1">
    <property type="nucleotide sequence ID" value="NZ_JAUMJH010000034.1"/>
</dbReference>
<feature type="domain" description="SLBB" evidence="17">
    <location>
        <begin position="249"/>
        <end position="333"/>
    </location>
</feature>
<evidence type="ECO:0000256" key="10">
    <source>
        <dbReference type="ARBA" id="ARBA00023114"/>
    </source>
</evidence>
<evidence type="ECO:0000256" key="6">
    <source>
        <dbReference type="ARBA" id="ARBA00022692"/>
    </source>
</evidence>
<feature type="domain" description="Polysaccharide export protein N-terminal" evidence="16">
    <location>
        <begin position="75"/>
        <end position="158"/>
    </location>
</feature>
<keyword evidence="14" id="KW-0449">Lipoprotein</keyword>
<dbReference type="PANTHER" id="PTHR33619">
    <property type="entry name" value="POLYSACCHARIDE EXPORT PROTEIN GFCE-RELATED"/>
    <property type="match status" value="1"/>
</dbReference>
<accession>A0ABT8UYU7</accession>
<dbReference type="InterPro" id="IPR003715">
    <property type="entry name" value="Poly_export_N"/>
</dbReference>
<proteinExistence type="inferred from homology"/>
<evidence type="ECO:0000256" key="13">
    <source>
        <dbReference type="ARBA" id="ARBA00023237"/>
    </source>
</evidence>
<evidence type="ECO:0000256" key="12">
    <source>
        <dbReference type="ARBA" id="ARBA00023139"/>
    </source>
</evidence>
<feature type="chain" id="PRO_5046705912" evidence="15">
    <location>
        <begin position="21"/>
        <end position="364"/>
    </location>
</feature>
<dbReference type="PROSITE" id="PS51257">
    <property type="entry name" value="PROKAR_LIPOPROTEIN"/>
    <property type="match status" value="1"/>
</dbReference>
<evidence type="ECO:0000256" key="14">
    <source>
        <dbReference type="ARBA" id="ARBA00023288"/>
    </source>
</evidence>
<evidence type="ECO:0000256" key="4">
    <source>
        <dbReference type="ARBA" id="ARBA00022452"/>
    </source>
</evidence>
<evidence type="ECO:0000256" key="5">
    <source>
        <dbReference type="ARBA" id="ARBA00022597"/>
    </source>
</evidence>
<keyword evidence="4" id="KW-1134">Transmembrane beta strand</keyword>
<protein>
    <submittedName>
        <fullName evidence="18">Polysaccharide biosynthesis/export family protein</fullName>
    </submittedName>
</protein>
<evidence type="ECO:0000256" key="15">
    <source>
        <dbReference type="SAM" id="SignalP"/>
    </source>
</evidence>
<feature type="domain" description="SLBB" evidence="17">
    <location>
        <begin position="165"/>
        <end position="243"/>
    </location>
</feature>
<evidence type="ECO:0000256" key="11">
    <source>
        <dbReference type="ARBA" id="ARBA00023136"/>
    </source>
</evidence>
<keyword evidence="8" id="KW-0625">Polysaccharide transport</keyword>
<keyword evidence="5" id="KW-0762">Sugar transport</keyword>
<evidence type="ECO:0000259" key="16">
    <source>
        <dbReference type="Pfam" id="PF02563"/>
    </source>
</evidence>
<keyword evidence="7 15" id="KW-0732">Signal</keyword>
<evidence type="ECO:0000256" key="8">
    <source>
        <dbReference type="ARBA" id="ARBA00023047"/>
    </source>
</evidence>
<dbReference type="InterPro" id="IPR054765">
    <property type="entry name" value="SLBB_dom"/>
</dbReference>
<keyword evidence="10" id="KW-0626">Porin</keyword>